<reference evidence="1 2" key="1">
    <citation type="submission" date="2018-01" db="EMBL/GenBank/DDBJ databases">
        <authorList>
            <person name="Morgan R.D."/>
        </authorList>
    </citation>
    <scope>NUCLEOTIDE SEQUENCE [LARGE SCALE GENOMIC DNA]</scope>
    <source>
        <strain evidence="1 2">26695-dRdM2</strain>
    </source>
</reference>
<gene>
    <name evidence="1" type="ORF">C2842_02235</name>
</gene>
<protein>
    <submittedName>
        <fullName evidence="1">Uncharacterized protein</fullName>
    </submittedName>
</protein>
<name>A0AAN1JY32_HELPX</name>
<sequence>MLLSDGHFTEEIQVKSSVAFGADANMIKLKKISSKVFDSAEIFQVLHFMKKSGCD</sequence>
<dbReference type="EMBL" id="CP026324">
    <property type="protein sequence ID" value="AUV79134.1"/>
    <property type="molecule type" value="Genomic_DNA"/>
</dbReference>
<accession>A0AAN1JY32</accession>
<dbReference type="AlphaFoldDB" id="A0AAN1JY32"/>
<proteinExistence type="predicted"/>
<reference evidence="1 2" key="2">
    <citation type="submission" date="2018-02" db="EMBL/GenBank/DDBJ databases">
        <title>N4-cytosine DNA methylation regulates transcription and pathogenesis in Helicobacter pylori.</title>
        <authorList>
            <person name="Kumar S."/>
            <person name="Karmakar B.C."/>
            <person name="Nagarajan D."/>
            <person name="Mukhopadhyay A.K."/>
            <person name="Rao D.N."/>
        </authorList>
    </citation>
    <scope>NUCLEOTIDE SEQUENCE [LARGE SCALE GENOMIC DNA]</scope>
    <source>
        <strain evidence="1 2">26695-dRdM2</strain>
    </source>
</reference>
<evidence type="ECO:0000313" key="1">
    <source>
        <dbReference type="EMBL" id="AUV79134.1"/>
    </source>
</evidence>
<organism evidence="1 2">
    <name type="scientific">Helicobacter pylori</name>
    <name type="common">Campylobacter pylori</name>
    <dbReference type="NCBI Taxonomy" id="210"/>
    <lineage>
        <taxon>Bacteria</taxon>
        <taxon>Pseudomonadati</taxon>
        <taxon>Campylobacterota</taxon>
        <taxon>Epsilonproteobacteria</taxon>
        <taxon>Campylobacterales</taxon>
        <taxon>Helicobacteraceae</taxon>
        <taxon>Helicobacter</taxon>
    </lineage>
</organism>
<dbReference type="Proteomes" id="UP000236568">
    <property type="component" value="Chromosome"/>
</dbReference>
<evidence type="ECO:0000313" key="2">
    <source>
        <dbReference type="Proteomes" id="UP000236568"/>
    </source>
</evidence>